<dbReference type="EMBL" id="JAGRRH010000003">
    <property type="protein sequence ID" value="KAG7372804.1"/>
    <property type="molecule type" value="Genomic_DNA"/>
</dbReference>
<dbReference type="AlphaFoldDB" id="A0A9K3M2Y9"/>
<evidence type="ECO:0000313" key="1">
    <source>
        <dbReference type="EMBL" id="KAG7372804.1"/>
    </source>
</evidence>
<proteinExistence type="predicted"/>
<reference evidence="1" key="1">
    <citation type="journal article" date="2021" name="Sci. Rep.">
        <title>Diploid genomic architecture of Nitzschia inconspicua, an elite biomass production diatom.</title>
        <authorList>
            <person name="Oliver A."/>
            <person name="Podell S."/>
            <person name="Pinowska A."/>
            <person name="Traller J.C."/>
            <person name="Smith S.R."/>
            <person name="McClure R."/>
            <person name="Beliaev A."/>
            <person name="Bohutskyi P."/>
            <person name="Hill E.A."/>
            <person name="Rabines A."/>
            <person name="Zheng H."/>
            <person name="Allen L.Z."/>
            <person name="Kuo A."/>
            <person name="Grigoriev I.V."/>
            <person name="Allen A.E."/>
            <person name="Hazlebeck D."/>
            <person name="Allen E.E."/>
        </authorList>
    </citation>
    <scope>NUCLEOTIDE SEQUENCE</scope>
    <source>
        <strain evidence="1">Hildebrandi</strain>
    </source>
</reference>
<accession>A0A9K3M2Y9</accession>
<comment type="caution">
    <text evidence="1">The sequence shown here is derived from an EMBL/GenBank/DDBJ whole genome shotgun (WGS) entry which is preliminary data.</text>
</comment>
<reference evidence="1" key="2">
    <citation type="submission" date="2021-04" db="EMBL/GenBank/DDBJ databases">
        <authorList>
            <person name="Podell S."/>
        </authorList>
    </citation>
    <scope>NUCLEOTIDE SEQUENCE</scope>
    <source>
        <strain evidence="1">Hildebrandi</strain>
    </source>
</reference>
<dbReference type="Proteomes" id="UP000693970">
    <property type="component" value="Unassembled WGS sequence"/>
</dbReference>
<protein>
    <submittedName>
        <fullName evidence="1">Uncharacterized protein</fullName>
    </submittedName>
</protein>
<name>A0A9K3M2Y9_9STRA</name>
<sequence>MDTVLSTGSNPRRDKLDEEYVWTISEWVSSKASVFLRQSVQPCTWFHLGHPYMLHWKETRRQPQHLRHTTVWHSHWGIQGNWYNELWLTNEAIKANAQREMVSCGGGLASRDAKILQYSIKSVLVNLVRSSVGNIVVLECTQVEHDVLDRKELAKDEETFVGLIPTAPDNFPTGICRHWVGDQVVLQSSETRIIYIHNFHHHHRHRHHHHKSGMRKNLAVKTFIVFWGHEKVSKDRGILRIFGSSSAASSFHPYPCIMSSPEPDALVYIAACERLDHYQTKVKPALQAFVSQIESAASNTAANQQGGHSADYLTCTYPSTVEHRLPTSNIKD</sequence>
<gene>
    <name evidence="1" type="ORF">IV203_018947</name>
</gene>
<organism evidence="1 2">
    <name type="scientific">Nitzschia inconspicua</name>
    <dbReference type="NCBI Taxonomy" id="303405"/>
    <lineage>
        <taxon>Eukaryota</taxon>
        <taxon>Sar</taxon>
        <taxon>Stramenopiles</taxon>
        <taxon>Ochrophyta</taxon>
        <taxon>Bacillariophyta</taxon>
        <taxon>Bacillariophyceae</taxon>
        <taxon>Bacillariophycidae</taxon>
        <taxon>Bacillariales</taxon>
        <taxon>Bacillariaceae</taxon>
        <taxon>Nitzschia</taxon>
    </lineage>
</organism>
<keyword evidence="2" id="KW-1185">Reference proteome</keyword>
<evidence type="ECO:0000313" key="2">
    <source>
        <dbReference type="Proteomes" id="UP000693970"/>
    </source>
</evidence>